<name>A0AAN6RTT6_9PEZI</name>
<organism evidence="1 2">
    <name type="scientific">Staphylotrichum tortipilum</name>
    <dbReference type="NCBI Taxonomy" id="2831512"/>
    <lineage>
        <taxon>Eukaryota</taxon>
        <taxon>Fungi</taxon>
        <taxon>Dikarya</taxon>
        <taxon>Ascomycota</taxon>
        <taxon>Pezizomycotina</taxon>
        <taxon>Sordariomycetes</taxon>
        <taxon>Sordariomycetidae</taxon>
        <taxon>Sordariales</taxon>
        <taxon>Chaetomiaceae</taxon>
        <taxon>Staphylotrichum</taxon>
    </lineage>
</organism>
<dbReference type="EMBL" id="MU855488">
    <property type="protein sequence ID" value="KAK3902765.1"/>
    <property type="molecule type" value="Genomic_DNA"/>
</dbReference>
<evidence type="ECO:0000313" key="2">
    <source>
        <dbReference type="Proteomes" id="UP001303889"/>
    </source>
</evidence>
<gene>
    <name evidence="1" type="ORF">C8A05DRAFT_33517</name>
</gene>
<proteinExistence type="predicted"/>
<keyword evidence="2" id="KW-1185">Reference proteome</keyword>
<dbReference type="Proteomes" id="UP001303889">
    <property type="component" value="Unassembled WGS sequence"/>
</dbReference>
<evidence type="ECO:0000313" key="1">
    <source>
        <dbReference type="EMBL" id="KAK3902765.1"/>
    </source>
</evidence>
<reference evidence="1" key="2">
    <citation type="submission" date="2023-05" db="EMBL/GenBank/DDBJ databases">
        <authorList>
            <consortium name="Lawrence Berkeley National Laboratory"/>
            <person name="Steindorff A."/>
            <person name="Hensen N."/>
            <person name="Bonometti L."/>
            <person name="Westerberg I."/>
            <person name="Brannstrom I.O."/>
            <person name="Guillou S."/>
            <person name="Cros-Aarteil S."/>
            <person name="Calhoun S."/>
            <person name="Haridas S."/>
            <person name="Kuo A."/>
            <person name="Mondo S."/>
            <person name="Pangilinan J."/>
            <person name="Riley R."/>
            <person name="Labutti K."/>
            <person name="Andreopoulos B."/>
            <person name="Lipzen A."/>
            <person name="Chen C."/>
            <person name="Yanf M."/>
            <person name="Daum C."/>
            <person name="Ng V."/>
            <person name="Clum A."/>
            <person name="Ohm R."/>
            <person name="Martin F."/>
            <person name="Silar P."/>
            <person name="Natvig D."/>
            <person name="Lalanne C."/>
            <person name="Gautier V."/>
            <person name="Ament-Velasquez S.L."/>
            <person name="Kruys A."/>
            <person name="Hutchinson M.I."/>
            <person name="Powell A.J."/>
            <person name="Barry K."/>
            <person name="Miller A.N."/>
            <person name="Grigoriev I.V."/>
            <person name="Debuchy R."/>
            <person name="Gladieux P."/>
            <person name="Thoren M.H."/>
            <person name="Johannesson H."/>
        </authorList>
    </citation>
    <scope>NUCLEOTIDE SEQUENCE</scope>
    <source>
        <strain evidence="1">CBS 103.79</strain>
    </source>
</reference>
<comment type="caution">
    <text evidence="1">The sequence shown here is derived from an EMBL/GenBank/DDBJ whole genome shotgun (WGS) entry which is preliminary data.</text>
</comment>
<reference evidence="1" key="1">
    <citation type="journal article" date="2023" name="Mol. Phylogenet. Evol.">
        <title>Genome-scale phylogeny and comparative genomics of the fungal order Sordariales.</title>
        <authorList>
            <person name="Hensen N."/>
            <person name="Bonometti L."/>
            <person name="Westerberg I."/>
            <person name="Brannstrom I.O."/>
            <person name="Guillou S."/>
            <person name="Cros-Aarteil S."/>
            <person name="Calhoun S."/>
            <person name="Haridas S."/>
            <person name="Kuo A."/>
            <person name="Mondo S."/>
            <person name="Pangilinan J."/>
            <person name="Riley R."/>
            <person name="LaButti K."/>
            <person name="Andreopoulos B."/>
            <person name="Lipzen A."/>
            <person name="Chen C."/>
            <person name="Yan M."/>
            <person name="Daum C."/>
            <person name="Ng V."/>
            <person name="Clum A."/>
            <person name="Steindorff A."/>
            <person name="Ohm R.A."/>
            <person name="Martin F."/>
            <person name="Silar P."/>
            <person name="Natvig D.O."/>
            <person name="Lalanne C."/>
            <person name="Gautier V."/>
            <person name="Ament-Velasquez S.L."/>
            <person name="Kruys A."/>
            <person name="Hutchinson M.I."/>
            <person name="Powell A.J."/>
            <person name="Barry K."/>
            <person name="Miller A.N."/>
            <person name="Grigoriev I.V."/>
            <person name="Debuchy R."/>
            <person name="Gladieux P."/>
            <person name="Hiltunen Thoren M."/>
            <person name="Johannesson H."/>
        </authorList>
    </citation>
    <scope>NUCLEOTIDE SEQUENCE</scope>
    <source>
        <strain evidence="1">CBS 103.79</strain>
    </source>
</reference>
<dbReference type="AlphaFoldDB" id="A0AAN6RTT6"/>
<accession>A0AAN6RTT6</accession>
<protein>
    <submittedName>
        <fullName evidence="1">Uncharacterized protein</fullName>
    </submittedName>
</protein>
<sequence length="183" mass="20779">MLTYKLSLPHRSPGPRSAALWGYEANRVLCEQDKAVQLALAGWKDLEDTKAAFCYPLKQHDRMLNLSLDSLEERDAAVCRALCRAAPAAGFAVFLARGMLHRERRREDYGITREWTAVERLYIAKTLLINLNCTASAGARFDDNGAGQPNMDWVAYERERVTVAVLWAYSHLHFLVDQEPVRL</sequence>